<reference evidence="1" key="1">
    <citation type="submission" date="2021-09" db="EMBL/GenBank/DDBJ databases">
        <authorList>
            <person name="Martin H S."/>
        </authorList>
    </citation>
    <scope>NUCLEOTIDE SEQUENCE</scope>
</reference>
<organism evidence="1 2">
    <name type="scientific">Danaus chrysippus</name>
    <name type="common">African queen</name>
    <dbReference type="NCBI Taxonomy" id="151541"/>
    <lineage>
        <taxon>Eukaryota</taxon>
        <taxon>Metazoa</taxon>
        <taxon>Ecdysozoa</taxon>
        <taxon>Arthropoda</taxon>
        <taxon>Hexapoda</taxon>
        <taxon>Insecta</taxon>
        <taxon>Pterygota</taxon>
        <taxon>Neoptera</taxon>
        <taxon>Endopterygota</taxon>
        <taxon>Lepidoptera</taxon>
        <taxon>Glossata</taxon>
        <taxon>Ditrysia</taxon>
        <taxon>Papilionoidea</taxon>
        <taxon>Nymphalidae</taxon>
        <taxon>Danainae</taxon>
        <taxon>Danaini</taxon>
        <taxon>Danaina</taxon>
        <taxon>Danaus</taxon>
        <taxon>Anosia</taxon>
    </lineage>
</organism>
<dbReference type="AlphaFoldDB" id="A0A8J2QF09"/>
<proteinExistence type="predicted"/>
<dbReference type="CDD" id="cd00167">
    <property type="entry name" value="SANT"/>
    <property type="match status" value="1"/>
</dbReference>
<evidence type="ECO:0000313" key="2">
    <source>
        <dbReference type="Proteomes" id="UP000789524"/>
    </source>
</evidence>
<gene>
    <name evidence="1" type="ORF">DCHRY22_LOCUS2049</name>
</gene>
<keyword evidence="2" id="KW-1185">Reference proteome</keyword>
<accession>A0A8J2QF09</accession>
<evidence type="ECO:0000313" key="1">
    <source>
        <dbReference type="EMBL" id="CAG9560373.1"/>
    </source>
</evidence>
<dbReference type="Proteomes" id="UP000789524">
    <property type="component" value="Unassembled WGS sequence"/>
</dbReference>
<name>A0A8J2QF09_9NEOP</name>
<dbReference type="InterPro" id="IPR001005">
    <property type="entry name" value="SANT/Myb"/>
</dbReference>
<sequence length="232" mass="26402">MDLSDNEGLSEDINELEGWTKQEKFNLLQAIKENGSQYTQLISNFIPTKSEEEIKMAISYYKKKALAHPTKWIQKNIRRANNLPVIPLSVWAKNIIDTHSFESLGTETAAALRLIAQYEDRPASVCTANVDFKKAYTILADALEGKTIPHDRYILPIFEKCILETALTSKAYMKSSAFKQVIQSINNNSQEVNLFKVPDEDNELIALRHLACQISYNPLNIPEKYLKSSVYN</sequence>
<dbReference type="OrthoDB" id="8186615at2759"/>
<comment type="caution">
    <text evidence="1">The sequence shown here is derived from an EMBL/GenBank/DDBJ whole genome shotgun (WGS) entry which is preliminary data.</text>
</comment>
<dbReference type="EMBL" id="CAKASE010000045">
    <property type="protein sequence ID" value="CAG9560373.1"/>
    <property type="molecule type" value="Genomic_DNA"/>
</dbReference>
<protein>
    <submittedName>
        <fullName evidence="1">(African queen) hypothetical protein</fullName>
    </submittedName>
</protein>